<sequence length="296" mass="31229">MPLLIMTSCGMRYVGSMAVDPAGDFSQGAPTSDAEDPDAAEPMRLKKSARQSRILAELEEGPSLRVADLAALLSVSTETIRRDLDELTAIGRLSRTYGGAVRRLSSEPNVTERHHLFVPERERIARAASRLVKSGQVLMIGSGATTVHTARRIAADHRDLVVFTHSFGVATVMAGNPTITIQMAPGTYLGAEGATVGVHTQSFLADFSADVAILGASGLTTEGANDALIEAAAIYAAMIARAAATIVVADHSKFERIFPARFGAWKDIGHLVTDRPADGTLKAALLRAGTEVVVAP</sequence>
<keyword evidence="4" id="KW-0804">Transcription</keyword>
<proteinExistence type="predicted"/>
<evidence type="ECO:0000256" key="1">
    <source>
        <dbReference type="ARBA" id="ARBA00022491"/>
    </source>
</evidence>
<dbReference type="GO" id="GO:0003677">
    <property type="term" value="F:DNA binding"/>
    <property type="evidence" value="ECO:0007669"/>
    <property type="project" value="UniProtKB-KW"/>
</dbReference>
<name>A0A7W6HBI3_9HYPH</name>
<dbReference type="InterPro" id="IPR036390">
    <property type="entry name" value="WH_DNA-bd_sf"/>
</dbReference>
<dbReference type="Gene3D" id="3.40.50.1360">
    <property type="match status" value="1"/>
</dbReference>
<dbReference type="SUPFAM" id="SSF46785">
    <property type="entry name" value="Winged helix' DNA-binding domain"/>
    <property type="match status" value="1"/>
</dbReference>
<protein>
    <submittedName>
        <fullName evidence="7">DeoR/GlpR family transcriptional regulator of sugar metabolism</fullName>
    </submittedName>
</protein>
<keyword evidence="1" id="KW-0678">Repressor</keyword>
<feature type="domain" description="HTH deoR-type" evidence="6">
    <location>
        <begin position="47"/>
        <end position="102"/>
    </location>
</feature>
<reference evidence="7 8" key="1">
    <citation type="submission" date="2020-08" db="EMBL/GenBank/DDBJ databases">
        <title>Genomic Encyclopedia of Type Strains, Phase IV (KMG-IV): sequencing the most valuable type-strain genomes for metagenomic binning, comparative biology and taxonomic classification.</title>
        <authorList>
            <person name="Goeker M."/>
        </authorList>
    </citation>
    <scope>NUCLEOTIDE SEQUENCE [LARGE SCALE GENOMIC DNA]</scope>
    <source>
        <strain evidence="7 8">DSM 103570</strain>
    </source>
</reference>
<evidence type="ECO:0000313" key="8">
    <source>
        <dbReference type="Proteomes" id="UP000588647"/>
    </source>
</evidence>
<evidence type="ECO:0000259" key="6">
    <source>
        <dbReference type="PROSITE" id="PS51000"/>
    </source>
</evidence>
<dbReference type="SMART" id="SM00420">
    <property type="entry name" value="HTH_DEOR"/>
    <property type="match status" value="1"/>
</dbReference>
<dbReference type="PROSITE" id="PS00894">
    <property type="entry name" value="HTH_DEOR_1"/>
    <property type="match status" value="1"/>
</dbReference>
<dbReference type="PROSITE" id="PS51000">
    <property type="entry name" value="HTH_DEOR_2"/>
    <property type="match status" value="1"/>
</dbReference>
<organism evidence="7 8">
    <name type="scientific">Aurantimonas endophytica</name>
    <dbReference type="NCBI Taxonomy" id="1522175"/>
    <lineage>
        <taxon>Bacteria</taxon>
        <taxon>Pseudomonadati</taxon>
        <taxon>Pseudomonadota</taxon>
        <taxon>Alphaproteobacteria</taxon>
        <taxon>Hyphomicrobiales</taxon>
        <taxon>Aurantimonadaceae</taxon>
        <taxon>Aurantimonas</taxon>
    </lineage>
</organism>
<dbReference type="Gene3D" id="1.10.10.10">
    <property type="entry name" value="Winged helix-like DNA-binding domain superfamily/Winged helix DNA-binding domain"/>
    <property type="match status" value="1"/>
</dbReference>
<accession>A0A7W6HBI3</accession>
<dbReference type="Proteomes" id="UP000588647">
    <property type="component" value="Unassembled WGS sequence"/>
</dbReference>
<comment type="caution">
    <text evidence="7">The sequence shown here is derived from an EMBL/GenBank/DDBJ whole genome shotgun (WGS) entry which is preliminary data.</text>
</comment>
<dbReference type="Pfam" id="PF00455">
    <property type="entry name" value="DeoRC"/>
    <property type="match status" value="1"/>
</dbReference>
<feature type="region of interest" description="Disordered" evidence="5">
    <location>
        <begin position="24"/>
        <end position="44"/>
    </location>
</feature>
<dbReference type="EMBL" id="JACIEM010000001">
    <property type="protein sequence ID" value="MBB4002126.1"/>
    <property type="molecule type" value="Genomic_DNA"/>
</dbReference>
<keyword evidence="3" id="KW-0238">DNA-binding</keyword>
<dbReference type="PANTHER" id="PTHR30363:SF4">
    <property type="entry name" value="GLYCEROL-3-PHOSPHATE REGULON REPRESSOR"/>
    <property type="match status" value="1"/>
</dbReference>
<gene>
    <name evidence="7" type="ORF">GGR03_001173</name>
</gene>
<evidence type="ECO:0000256" key="2">
    <source>
        <dbReference type="ARBA" id="ARBA00023015"/>
    </source>
</evidence>
<dbReference type="PANTHER" id="PTHR30363">
    <property type="entry name" value="HTH-TYPE TRANSCRIPTIONAL REGULATOR SRLR-RELATED"/>
    <property type="match status" value="1"/>
</dbReference>
<dbReference type="InterPro" id="IPR001034">
    <property type="entry name" value="DeoR_HTH"/>
</dbReference>
<evidence type="ECO:0000256" key="5">
    <source>
        <dbReference type="SAM" id="MobiDB-lite"/>
    </source>
</evidence>
<dbReference type="InterPro" id="IPR018356">
    <property type="entry name" value="Tscrpt_reg_HTH_DeoR_CS"/>
</dbReference>
<dbReference type="InterPro" id="IPR014036">
    <property type="entry name" value="DeoR-like_C"/>
</dbReference>
<evidence type="ECO:0000313" key="7">
    <source>
        <dbReference type="EMBL" id="MBB4002126.1"/>
    </source>
</evidence>
<dbReference type="SMART" id="SM01134">
    <property type="entry name" value="DeoRC"/>
    <property type="match status" value="1"/>
</dbReference>
<evidence type="ECO:0000256" key="3">
    <source>
        <dbReference type="ARBA" id="ARBA00023125"/>
    </source>
</evidence>
<dbReference type="InterPro" id="IPR050313">
    <property type="entry name" value="Carb_Metab_HTH_regulators"/>
</dbReference>
<dbReference type="Pfam" id="PF08220">
    <property type="entry name" value="HTH_DeoR"/>
    <property type="match status" value="1"/>
</dbReference>
<keyword evidence="2" id="KW-0805">Transcription regulation</keyword>
<evidence type="ECO:0000256" key="4">
    <source>
        <dbReference type="ARBA" id="ARBA00023163"/>
    </source>
</evidence>
<keyword evidence="8" id="KW-1185">Reference proteome</keyword>
<dbReference type="SUPFAM" id="SSF100950">
    <property type="entry name" value="NagB/RpiA/CoA transferase-like"/>
    <property type="match status" value="1"/>
</dbReference>
<dbReference type="InterPro" id="IPR037171">
    <property type="entry name" value="NagB/RpiA_transferase-like"/>
</dbReference>
<dbReference type="InterPro" id="IPR036388">
    <property type="entry name" value="WH-like_DNA-bd_sf"/>
</dbReference>
<dbReference type="PRINTS" id="PR00037">
    <property type="entry name" value="HTHLACR"/>
</dbReference>
<dbReference type="GO" id="GO:0003700">
    <property type="term" value="F:DNA-binding transcription factor activity"/>
    <property type="evidence" value="ECO:0007669"/>
    <property type="project" value="InterPro"/>
</dbReference>
<dbReference type="AlphaFoldDB" id="A0A7W6HBI3"/>